<proteinExistence type="predicted"/>
<sequence>MTVETDEVGVVVYTGNQLQSGMDIYSVPSRKFLGICLKTQELPDAIHHPYFPSYVLQADKNYSS</sequence>
<dbReference type="InterPro" id="IPR011013">
    <property type="entry name" value="Gal_mutarotase_sf_dom"/>
</dbReference>
<accession>A0AAN0YNT1</accession>
<dbReference type="GO" id="GO:0016853">
    <property type="term" value="F:isomerase activity"/>
    <property type="evidence" value="ECO:0007669"/>
    <property type="project" value="InterPro"/>
</dbReference>
<name>A0AAN0YNT1_PARTM</name>
<protein>
    <submittedName>
        <fullName evidence="1">Uncharacterized protein</fullName>
    </submittedName>
</protein>
<keyword evidence="2" id="KW-1185">Reference proteome</keyword>
<organism evidence="1 2">
    <name type="scientific">Parageobacillus thermoglucosidasius</name>
    <name type="common">Geobacillus thermoglucosidasius</name>
    <dbReference type="NCBI Taxonomy" id="1426"/>
    <lineage>
        <taxon>Bacteria</taxon>
        <taxon>Bacillati</taxon>
        <taxon>Bacillota</taxon>
        <taxon>Bacilli</taxon>
        <taxon>Bacillales</taxon>
        <taxon>Anoxybacillaceae</taxon>
        <taxon>Parageobacillus</taxon>
    </lineage>
</organism>
<dbReference type="AlphaFoldDB" id="A0AAN0YNT1"/>
<dbReference type="InterPro" id="IPR014718">
    <property type="entry name" value="GH-type_carb-bd"/>
</dbReference>
<evidence type="ECO:0000313" key="1">
    <source>
        <dbReference type="EMBL" id="ANZ30665.1"/>
    </source>
</evidence>
<dbReference type="EMBL" id="CP016622">
    <property type="protein sequence ID" value="ANZ30665.1"/>
    <property type="molecule type" value="Genomic_DNA"/>
</dbReference>
<evidence type="ECO:0000313" key="2">
    <source>
        <dbReference type="Proteomes" id="UP000093052"/>
    </source>
</evidence>
<gene>
    <name evidence="1" type="ORF">BCV53_11510</name>
</gene>
<dbReference type="Proteomes" id="UP000093052">
    <property type="component" value="Chromosome"/>
</dbReference>
<reference evidence="2" key="1">
    <citation type="journal article" date="2016" name="Genome Announc.">
        <title>Complete Genome Sequence of Geobacillus thermoglucosidasius NCIMB 11955, the Progenitor of a Bioethanol Production Strain.</title>
        <authorList>
            <person name="Sheng L."/>
            <person name="Zhang Y."/>
            <person name="Minton N.P."/>
        </authorList>
    </citation>
    <scope>NUCLEOTIDE SEQUENCE [LARGE SCALE GENOMIC DNA]</scope>
    <source>
        <strain evidence="2">NCIMB 11955</strain>
    </source>
</reference>
<dbReference type="SUPFAM" id="SSF74650">
    <property type="entry name" value="Galactose mutarotase-like"/>
    <property type="match status" value="1"/>
</dbReference>
<dbReference type="Pfam" id="PF01263">
    <property type="entry name" value="Aldose_epim"/>
    <property type="match status" value="1"/>
</dbReference>
<dbReference type="GO" id="GO:0030246">
    <property type="term" value="F:carbohydrate binding"/>
    <property type="evidence" value="ECO:0007669"/>
    <property type="project" value="InterPro"/>
</dbReference>
<dbReference type="KEGG" id="ptl:AOT13_11495"/>
<dbReference type="Gene3D" id="2.70.98.10">
    <property type="match status" value="1"/>
</dbReference>
<dbReference type="InterPro" id="IPR008183">
    <property type="entry name" value="Aldose_1/G6P_1-epimerase"/>
</dbReference>
<dbReference type="GO" id="GO:0005975">
    <property type="term" value="P:carbohydrate metabolic process"/>
    <property type="evidence" value="ECO:0007669"/>
    <property type="project" value="InterPro"/>
</dbReference>